<organism evidence="8">
    <name type="scientific">Hemiselmis tepida</name>
    <dbReference type="NCBI Taxonomy" id="464990"/>
    <lineage>
        <taxon>Eukaryota</taxon>
        <taxon>Cryptophyceae</taxon>
        <taxon>Cryptomonadales</taxon>
        <taxon>Hemiselmidaceae</taxon>
        <taxon>Hemiselmis</taxon>
    </lineage>
</organism>
<evidence type="ECO:0000256" key="5">
    <source>
        <dbReference type="ARBA" id="ARBA00025751"/>
    </source>
</evidence>
<evidence type="ECO:0000256" key="2">
    <source>
        <dbReference type="ARBA" id="ARBA00022478"/>
    </source>
</evidence>
<dbReference type="GO" id="GO:0005736">
    <property type="term" value="C:RNA polymerase I complex"/>
    <property type="evidence" value="ECO:0007669"/>
    <property type="project" value="TreeGrafter"/>
</dbReference>
<evidence type="ECO:0000256" key="1">
    <source>
        <dbReference type="ARBA" id="ARBA00004123"/>
    </source>
</evidence>
<feature type="region of interest" description="Disordered" evidence="6">
    <location>
        <begin position="1"/>
        <end position="22"/>
    </location>
</feature>
<name>A0A7S0YMG5_9CRYP</name>
<dbReference type="GO" id="GO:0005666">
    <property type="term" value="C:RNA polymerase III complex"/>
    <property type="evidence" value="ECO:0007669"/>
    <property type="project" value="TreeGrafter"/>
</dbReference>
<dbReference type="EMBL" id="HBFN01005616">
    <property type="protein sequence ID" value="CAD8783618.1"/>
    <property type="molecule type" value="Transcribed_RNA"/>
</dbReference>
<dbReference type="CDD" id="cd07029">
    <property type="entry name" value="RNAP_I_III_AC19"/>
    <property type="match status" value="1"/>
</dbReference>
<evidence type="ECO:0000256" key="3">
    <source>
        <dbReference type="ARBA" id="ARBA00023163"/>
    </source>
</evidence>
<protein>
    <recommendedName>
        <fullName evidence="7">DNA-directed RNA polymerase RBP11-like dimerisation domain-containing protein</fullName>
    </recommendedName>
</protein>
<dbReference type="PANTHER" id="PTHR13946:SF28">
    <property type="entry name" value="DNA-DIRECTED RNA POLYMERASES I AND III SUBUNIT RPAC2"/>
    <property type="match status" value="1"/>
</dbReference>
<dbReference type="Pfam" id="PF13656">
    <property type="entry name" value="RNA_pol_L_2"/>
    <property type="match status" value="1"/>
</dbReference>
<sequence>MSHDPTVDFEANTQPKLSTTPESTEFSTTFILSEEDHTIGNSLRYMLNQNPNVVLCGYSVPHPLVSVLHLHVQTKNISAWEALKQALRDIQGLCGHIESTFDAAESEFYEQGGTGH</sequence>
<dbReference type="InterPro" id="IPR022905">
    <property type="entry name" value="Rpo11-like"/>
</dbReference>
<dbReference type="Gene3D" id="3.30.1360.10">
    <property type="entry name" value="RNA polymerase, RBP11-like subunit"/>
    <property type="match status" value="1"/>
</dbReference>
<dbReference type="PANTHER" id="PTHR13946">
    <property type="entry name" value="DNA-DIRECTED RNA POLYMERASE I,II,III"/>
    <property type="match status" value="1"/>
</dbReference>
<dbReference type="GO" id="GO:0003899">
    <property type="term" value="F:DNA-directed RNA polymerase activity"/>
    <property type="evidence" value="ECO:0007669"/>
    <property type="project" value="InterPro"/>
</dbReference>
<gene>
    <name evidence="8" type="ORF">HTEP1355_LOCUS3306</name>
</gene>
<evidence type="ECO:0000256" key="6">
    <source>
        <dbReference type="SAM" id="MobiDB-lite"/>
    </source>
</evidence>
<proteinExistence type="inferred from homology"/>
<dbReference type="GO" id="GO:0046983">
    <property type="term" value="F:protein dimerization activity"/>
    <property type="evidence" value="ECO:0007669"/>
    <property type="project" value="InterPro"/>
</dbReference>
<dbReference type="InterPro" id="IPR033898">
    <property type="entry name" value="RNAP_AC19"/>
</dbReference>
<dbReference type="InterPro" id="IPR036603">
    <property type="entry name" value="RBP11-like"/>
</dbReference>
<dbReference type="SUPFAM" id="SSF55257">
    <property type="entry name" value="RBP11-like subunits of RNA polymerase"/>
    <property type="match status" value="1"/>
</dbReference>
<evidence type="ECO:0000259" key="7">
    <source>
        <dbReference type="Pfam" id="PF13656"/>
    </source>
</evidence>
<dbReference type="GO" id="GO:0006383">
    <property type="term" value="P:transcription by RNA polymerase III"/>
    <property type="evidence" value="ECO:0007669"/>
    <property type="project" value="TreeGrafter"/>
</dbReference>
<dbReference type="GO" id="GO:0006362">
    <property type="term" value="P:transcription elongation by RNA polymerase I"/>
    <property type="evidence" value="ECO:0007669"/>
    <property type="project" value="TreeGrafter"/>
</dbReference>
<dbReference type="InterPro" id="IPR008193">
    <property type="entry name" value="RNA_pol_Rpb11_13-16kDa_CS"/>
</dbReference>
<dbReference type="PROSITE" id="PS01154">
    <property type="entry name" value="RNA_POL_L_13KD"/>
    <property type="match status" value="1"/>
</dbReference>
<feature type="domain" description="DNA-directed RNA polymerase RBP11-like dimerisation" evidence="7">
    <location>
        <begin position="28"/>
        <end position="99"/>
    </location>
</feature>
<accession>A0A7S0YMG5</accession>
<comment type="subcellular location">
    <subcellularLocation>
        <location evidence="1">Nucleus</location>
    </subcellularLocation>
</comment>
<reference evidence="8" key="1">
    <citation type="submission" date="2021-01" db="EMBL/GenBank/DDBJ databases">
        <authorList>
            <person name="Corre E."/>
            <person name="Pelletier E."/>
            <person name="Niang G."/>
            <person name="Scheremetjew M."/>
            <person name="Finn R."/>
            <person name="Kale V."/>
            <person name="Holt S."/>
            <person name="Cochrane G."/>
            <person name="Meng A."/>
            <person name="Brown T."/>
            <person name="Cohen L."/>
        </authorList>
    </citation>
    <scope>NUCLEOTIDE SEQUENCE</scope>
    <source>
        <strain evidence="8">CCMP443</strain>
    </source>
</reference>
<dbReference type="AlphaFoldDB" id="A0A7S0YMG5"/>
<dbReference type="InterPro" id="IPR009025">
    <property type="entry name" value="RBP11-like_dimer"/>
</dbReference>
<keyword evidence="2" id="KW-0240">DNA-directed RNA polymerase</keyword>
<dbReference type="GO" id="GO:0003677">
    <property type="term" value="F:DNA binding"/>
    <property type="evidence" value="ECO:0007669"/>
    <property type="project" value="InterPro"/>
</dbReference>
<keyword evidence="3" id="KW-0804">Transcription</keyword>
<evidence type="ECO:0000313" key="8">
    <source>
        <dbReference type="EMBL" id="CAD8783618.1"/>
    </source>
</evidence>
<dbReference type="HAMAP" id="MF_00261">
    <property type="entry name" value="RNApol_arch_Rpo11"/>
    <property type="match status" value="1"/>
</dbReference>
<comment type="similarity">
    <text evidence="5">Belongs to the archaeal Rpo11/eukaryotic RPB11/RPC19 RNA polymerase subunit family.</text>
</comment>
<keyword evidence="4" id="KW-0539">Nucleus</keyword>
<evidence type="ECO:0000256" key="4">
    <source>
        <dbReference type="ARBA" id="ARBA00023242"/>
    </source>
</evidence>